<evidence type="ECO:0000256" key="3">
    <source>
        <dbReference type="ARBA" id="ARBA00022692"/>
    </source>
</evidence>
<dbReference type="OrthoDB" id="259231at2759"/>
<evidence type="ECO:0000256" key="9">
    <source>
        <dbReference type="ARBA" id="ARBA00037847"/>
    </source>
</evidence>
<dbReference type="GO" id="GO:0005886">
    <property type="term" value="C:plasma membrane"/>
    <property type="evidence" value="ECO:0007669"/>
    <property type="project" value="UniProtKB-SubCell"/>
</dbReference>
<keyword evidence="8" id="KW-0325">Glycoprotein</keyword>
<dbReference type="STRING" id="329046.A0A1Y2CNE6"/>
<feature type="compositionally biased region" description="Low complexity" evidence="10">
    <location>
        <begin position="709"/>
        <end position="722"/>
    </location>
</feature>
<keyword evidence="5" id="KW-1133">Transmembrane helix</keyword>
<comment type="caution">
    <text evidence="12">The sequence shown here is derived from an EMBL/GenBank/DDBJ whole genome shotgun (WGS) entry which is preliminary data.</text>
</comment>
<proteinExistence type="predicted"/>
<evidence type="ECO:0000313" key="13">
    <source>
        <dbReference type="Proteomes" id="UP000193642"/>
    </source>
</evidence>
<evidence type="ECO:0000256" key="11">
    <source>
        <dbReference type="SAM" id="SignalP"/>
    </source>
</evidence>
<sequence length="1167" mass="122761">MEPLILLAFLLGATKVIANDCAIAKSAWPEMFGIIDATTCCDSDGTVSGVNCPPDVSCDVRCKNGSITEIQLNYGMGIQTDSPFPDLSGLTQLTYLFLVKDFTGALPTIWPPALQKLELTSSTLTGPFPAFNQTTALTVLLLENTKIAGSIPALPTTLKALMLVNNILIGSISVLPPSIGSIYFIESGMGAFPPLKALKNLTNIGIENCNFTGTFPDFPDTIKEVSIETTKFTGPLPAFPDSLEEIFFRDTMQSGLLPDLPTLLKELYISNLQLTGILPSLYGLSKLTSFAIMQTKMSGSIPNLPSTLGGLSLYGNNFNGSIPSLPQALESLKRNLGGNHFSGTIPTFLPPQLVEIDLSNNNFSGFIPQSILNLTDVYLDANCFINADDYNVTNVCASTNTSQGGYSIAALTDNEYLDKAMSYKDTLFHPCLSPCQEKIPSYSNLTSFNATCLDIQANPNSMKPLIDCASKHASCSLLSFSAVQTVEIFVKILESLCQQFLQPTPSTAVTNNTLSFDIQNVGLLGFQAFVSTDNGTFIAGSKFDISKPLNIPVNSSRKRDDLETQTIHIPCGLKASVLHMKYVVDDSVIALSDPNKLGHVKQIEVDLTASESGSECQGQSVPVVTTTENLPIKTTAVAVPVLPTAVIIPPTSMAIIAPQVVTTAELAPPTTITTASPIIELPVVATTVALSANIPPPVATTVFVSDTNSSGAVGSDSSSGSSGNQGGTVFDNTVNNGGSVSVGSGKTGSDTSSGNTAGNSAGNSVGNNLYDGNTNTVAVTSNSGDTSKPVQPVTPATVGPQQTSALSSNTGLLQVTSAKAQTIVASVLSISSSFGPVDATELQNSLVSVDKDVVAGATLVTVAAPSFPKATGGMNKIVLSVESNSFKILFVKFPSSSGQVQTYNEASSSGSRTVCTAQGSTATIVLTLPDLVNTLVYGFQLSDPSETFIISVFKADDSRTPLAKISYSVQAQGTKRDGGKITVVMGVAKVRAEMTTSAVTVVSPAKTVGSVGVQVLIPSSAVCKSIEMAIPFLWPHLKKKADMNSSTTTPTLSWDPRGENIDETMLGNYIQFHDTIGKRKFYLSSVTTDMLVNWRERFPIASPLPVIVSVNSKKCDTVTCVLIDMQQAPGPVKPQVANGIFKQTRIMDLDHGGIPKAGPSTATGNRA</sequence>
<dbReference type="InterPro" id="IPR001611">
    <property type="entry name" value="Leu-rich_rpt"/>
</dbReference>
<accession>A0A1Y2CNE6</accession>
<evidence type="ECO:0000256" key="10">
    <source>
        <dbReference type="SAM" id="MobiDB-lite"/>
    </source>
</evidence>
<organism evidence="12 13">
    <name type="scientific">Rhizoclosmatium globosum</name>
    <dbReference type="NCBI Taxonomy" id="329046"/>
    <lineage>
        <taxon>Eukaryota</taxon>
        <taxon>Fungi</taxon>
        <taxon>Fungi incertae sedis</taxon>
        <taxon>Chytridiomycota</taxon>
        <taxon>Chytridiomycota incertae sedis</taxon>
        <taxon>Chytridiomycetes</taxon>
        <taxon>Chytridiales</taxon>
        <taxon>Chytriomycetaceae</taxon>
        <taxon>Rhizoclosmatium</taxon>
    </lineage>
</organism>
<keyword evidence="6" id="KW-0472">Membrane</keyword>
<dbReference type="Gene3D" id="3.80.10.10">
    <property type="entry name" value="Ribonuclease Inhibitor"/>
    <property type="match status" value="1"/>
</dbReference>
<feature type="signal peptide" evidence="11">
    <location>
        <begin position="1"/>
        <end position="18"/>
    </location>
</feature>
<name>A0A1Y2CNE6_9FUNG</name>
<gene>
    <name evidence="12" type="ORF">BCR33DRAFT_847874</name>
</gene>
<evidence type="ECO:0000256" key="5">
    <source>
        <dbReference type="ARBA" id="ARBA00022989"/>
    </source>
</evidence>
<evidence type="ECO:0000256" key="6">
    <source>
        <dbReference type="ARBA" id="ARBA00023136"/>
    </source>
</evidence>
<evidence type="ECO:0000256" key="7">
    <source>
        <dbReference type="ARBA" id="ARBA00023170"/>
    </source>
</evidence>
<evidence type="ECO:0000313" key="12">
    <source>
        <dbReference type="EMBL" id="ORY48466.1"/>
    </source>
</evidence>
<protein>
    <submittedName>
        <fullName evidence="12">L domain-like protein</fullName>
    </submittedName>
</protein>
<evidence type="ECO:0000256" key="1">
    <source>
        <dbReference type="ARBA" id="ARBA00004236"/>
    </source>
</evidence>
<dbReference type="InterPro" id="IPR032675">
    <property type="entry name" value="LRR_dom_sf"/>
</dbReference>
<dbReference type="SUPFAM" id="SSF52058">
    <property type="entry name" value="L domain-like"/>
    <property type="match status" value="1"/>
</dbReference>
<comment type="subcellular location">
    <subcellularLocation>
        <location evidence="1">Cell membrane</location>
    </subcellularLocation>
    <subcellularLocation>
        <location evidence="9">Endomembrane system</location>
        <topology evidence="9">Single-pass membrane protein</topology>
    </subcellularLocation>
</comment>
<dbReference type="Pfam" id="PF00560">
    <property type="entry name" value="LRR_1"/>
    <property type="match status" value="1"/>
</dbReference>
<keyword evidence="2" id="KW-1003">Cell membrane</keyword>
<dbReference type="PANTHER" id="PTHR48052:SF8">
    <property type="entry name" value="LRR RECEPTOR-LIKE SERINE_THREONINE-PROTEIN KINASE FLS2"/>
    <property type="match status" value="1"/>
</dbReference>
<evidence type="ECO:0000256" key="8">
    <source>
        <dbReference type="ARBA" id="ARBA00023180"/>
    </source>
</evidence>
<reference evidence="12 13" key="1">
    <citation type="submission" date="2016-07" db="EMBL/GenBank/DDBJ databases">
        <title>Pervasive Adenine N6-methylation of Active Genes in Fungi.</title>
        <authorList>
            <consortium name="DOE Joint Genome Institute"/>
            <person name="Mondo S.J."/>
            <person name="Dannebaum R.O."/>
            <person name="Kuo R.C."/>
            <person name="Labutti K."/>
            <person name="Haridas S."/>
            <person name="Kuo A."/>
            <person name="Salamov A."/>
            <person name="Ahrendt S.R."/>
            <person name="Lipzen A."/>
            <person name="Sullivan W."/>
            <person name="Andreopoulos W.B."/>
            <person name="Clum A."/>
            <person name="Lindquist E."/>
            <person name="Daum C."/>
            <person name="Ramamoorthy G.K."/>
            <person name="Gryganskyi A."/>
            <person name="Culley D."/>
            <person name="Magnuson J.K."/>
            <person name="James T.Y."/>
            <person name="O'Malley M.A."/>
            <person name="Stajich J.E."/>
            <person name="Spatafora J.W."/>
            <person name="Visel A."/>
            <person name="Grigoriev I.V."/>
        </authorList>
    </citation>
    <scope>NUCLEOTIDE SEQUENCE [LARGE SCALE GENOMIC DNA]</scope>
    <source>
        <strain evidence="12 13">JEL800</strain>
    </source>
</reference>
<keyword evidence="7" id="KW-0675">Receptor</keyword>
<keyword evidence="3" id="KW-0812">Transmembrane</keyword>
<keyword evidence="13" id="KW-1185">Reference proteome</keyword>
<evidence type="ECO:0000256" key="4">
    <source>
        <dbReference type="ARBA" id="ARBA00022729"/>
    </source>
</evidence>
<feature type="chain" id="PRO_5012756523" evidence="11">
    <location>
        <begin position="19"/>
        <end position="1167"/>
    </location>
</feature>
<dbReference type="AlphaFoldDB" id="A0A1Y2CNE6"/>
<dbReference type="PANTHER" id="PTHR48052">
    <property type="entry name" value="UNNAMED PRODUCT"/>
    <property type="match status" value="1"/>
</dbReference>
<dbReference type="EMBL" id="MCGO01000011">
    <property type="protein sequence ID" value="ORY48466.1"/>
    <property type="molecule type" value="Genomic_DNA"/>
</dbReference>
<keyword evidence="4 11" id="KW-0732">Signal</keyword>
<feature type="compositionally biased region" description="Polar residues" evidence="10">
    <location>
        <begin position="770"/>
        <end position="789"/>
    </location>
</feature>
<evidence type="ECO:0000256" key="2">
    <source>
        <dbReference type="ARBA" id="ARBA00022475"/>
    </source>
</evidence>
<feature type="compositionally biased region" description="Low complexity" evidence="10">
    <location>
        <begin position="732"/>
        <end position="768"/>
    </location>
</feature>
<dbReference type="Proteomes" id="UP000193642">
    <property type="component" value="Unassembled WGS sequence"/>
</dbReference>
<dbReference type="GO" id="GO:0012505">
    <property type="term" value="C:endomembrane system"/>
    <property type="evidence" value="ECO:0007669"/>
    <property type="project" value="UniProtKB-SubCell"/>
</dbReference>
<feature type="region of interest" description="Disordered" evidence="10">
    <location>
        <begin position="708"/>
        <end position="802"/>
    </location>
</feature>